<accession>A0AAE0BJ51</accession>
<evidence type="ECO:0000259" key="2">
    <source>
        <dbReference type="Pfam" id="PF17919"/>
    </source>
</evidence>
<evidence type="ECO:0000313" key="4">
    <source>
        <dbReference type="Proteomes" id="UP001190700"/>
    </source>
</evidence>
<sequence>MQVFDWWTLYVILRLRGLRRYHLRLLLRLVTPMPFVRRGFTIRSRPSWSLPSTEGGDIEPGPILGDKKHPVFDLDDPGKPVVTVCQPTNELLCDLLTYLLEADSAAEMFMPGTDPVSDRGGRRDLIDLTKGTVPLLGRGGELGEYGGEDGESTSEGLAEGRLSQELPKPEDKTGVRSILGFMNYYKGLVGEPMGPNYSEMARPLNDLLKKEVLNIKEAWGKDQDEALQKLKDALCAGRCLKPIDNSKPIFLYTDWSIHGIGAVLGQKDD</sequence>
<dbReference type="EMBL" id="LGRX02034538">
    <property type="protein sequence ID" value="KAK3237551.1"/>
    <property type="molecule type" value="Genomic_DNA"/>
</dbReference>
<feature type="domain" description="Reverse transcriptase/retrotransposon-derived protein RNase H-like" evidence="2">
    <location>
        <begin position="219"/>
        <end position="269"/>
    </location>
</feature>
<dbReference type="Proteomes" id="UP001190700">
    <property type="component" value="Unassembled WGS sequence"/>
</dbReference>
<dbReference type="InterPro" id="IPR043128">
    <property type="entry name" value="Rev_trsase/Diguanyl_cyclase"/>
</dbReference>
<protein>
    <recommendedName>
        <fullName evidence="2">Reverse transcriptase/retrotransposon-derived protein RNase H-like domain-containing protein</fullName>
    </recommendedName>
</protein>
<name>A0AAE0BJ51_9CHLO</name>
<dbReference type="AlphaFoldDB" id="A0AAE0BJ51"/>
<dbReference type="PANTHER" id="PTHR33064">
    <property type="entry name" value="POL PROTEIN"/>
    <property type="match status" value="1"/>
</dbReference>
<feature type="region of interest" description="Disordered" evidence="1">
    <location>
        <begin position="137"/>
        <end position="169"/>
    </location>
</feature>
<proteinExistence type="predicted"/>
<dbReference type="PANTHER" id="PTHR33064:SF37">
    <property type="entry name" value="RIBONUCLEASE H"/>
    <property type="match status" value="1"/>
</dbReference>
<dbReference type="InterPro" id="IPR043502">
    <property type="entry name" value="DNA/RNA_pol_sf"/>
</dbReference>
<comment type="caution">
    <text evidence="3">The sequence shown here is derived from an EMBL/GenBank/DDBJ whole genome shotgun (WGS) entry which is preliminary data.</text>
</comment>
<dbReference type="Pfam" id="PF17919">
    <property type="entry name" value="RT_RNaseH_2"/>
    <property type="match status" value="1"/>
</dbReference>
<reference evidence="3 4" key="1">
    <citation type="journal article" date="2015" name="Genome Biol. Evol.">
        <title>Comparative Genomics of a Bacterivorous Green Alga Reveals Evolutionary Causalities and Consequences of Phago-Mixotrophic Mode of Nutrition.</title>
        <authorList>
            <person name="Burns J.A."/>
            <person name="Paasch A."/>
            <person name="Narechania A."/>
            <person name="Kim E."/>
        </authorList>
    </citation>
    <scope>NUCLEOTIDE SEQUENCE [LARGE SCALE GENOMIC DNA]</scope>
    <source>
        <strain evidence="3 4">PLY_AMNH</strain>
    </source>
</reference>
<organism evidence="3 4">
    <name type="scientific">Cymbomonas tetramitiformis</name>
    <dbReference type="NCBI Taxonomy" id="36881"/>
    <lineage>
        <taxon>Eukaryota</taxon>
        <taxon>Viridiplantae</taxon>
        <taxon>Chlorophyta</taxon>
        <taxon>Pyramimonadophyceae</taxon>
        <taxon>Pyramimonadales</taxon>
        <taxon>Pyramimonadaceae</taxon>
        <taxon>Cymbomonas</taxon>
    </lineage>
</organism>
<dbReference type="SUPFAM" id="SSF56672">
    <property type="entry name" value="DNA/RNA polymerases"/>
    <property type="match status" value="1"/>
</dbReference>
<dbReference type="InterPro" id="IPR041577">
    <property type="entry name" value="RT_RNaseH_2"/>
</dbReference>
<gene>
    <name evidence="3" type="ORF">CYMTET_52385</name>
</gene>
<evidence type="ECO:0000256" key="1">
    <source>
        <dbReference type="SAM" id="MobiDB-lite"/>
    </source>
</evidence>
<dbReference type="Gene3D" id="3.30.70.270">
    <property type="match status" value="1"/>
</dbReference>
<dbReference type="InterPro" id="IPR051320">
    <property type="entry name" value="Viral_Replic_Matur_Polypro"/>
</dbReference>
<evidence type="ECO:0000313" key="3">
    <source>
        <dbReference type="EMBL" id="KAK3237551.1"/>
    </source>
</evidence>
<keyword evidence="4" id="KW-1185">Reference proteome</keyword>